<dbReference type="GO" id="GO:0052929">
    <property type="term" value="F:ATP:3'-cytidine-cytidine-tRNA adenylyltransferase activity"/>
    <property type="evidence" value="ECO:0000318"/>
    <property type="project" value="GO_Central"/>
</dbReference>
<accession>A0A1Z5R3N9</accession>
<dbReference type="GO" id="GO:0003723">
    <property type="term" value="F:RNA binding"/>
    <property type="evidence" value="ECO:0007669"/>
    <property type="project" value="UniProtKB-KW"/>
</dbReference>
<evidence type="ECO:0000313" key="2">
    <source>
        <dbReference type="EMBL" id="OQU78340.1"/>
    </source>
</evidence>
<proteinExistence type="predicted"/>
<dbReference type="PANTHER" id="PTHR13734">
    <property type="entry name" value="TRNA-NUCLEOTIDYLTRANSFERASE"/>
    <property type="match status" value="1"/>
</dbReference>
<dbReference type="STRING" id="4558.A0A1Z5R3N9"/>
<gene>
    <name evidence="2" type="ORF">SORBI_3009G206150</name>
</gene>
<organism evidence="2 3">
    <name type="scientific">Sorghum bicolor</name>
    <name type="common">Sorghum</name>
    <name type="synonym">Sorghum vulgare</name>
    <dbReference type="NCBI Taxonomy" id="4558"/>
    <lineage>
        <taxon>Eukaryota</taxon>
        <taxon>Viridiplantae</taxon>
        <taxon>Streptophyta</taxon>
        <taxon>Embryophyta</taxon>
        <taxon>Tracheophyta</taxon>
        <taxon>Spermatophyta</taxon>
        <taxon>Magnoliopsida</taxon>
        <taxon>Liliopsida</taxon>
        <taxon>Poales</taxon>
        <taxon>Poaceae</taxon>
        <taxon>PACMAD clade</taxon>
        <taxon>Panicoideae</taxon>
        <taxon>Andropogonodae</taxon>
        <taxon>Andropogoneae</taxon>
        <taxon>Sorghinae</taxon>
        <taxon>Sorghum</taxon>
    </lineage>
</organism>
<protein>
    <submittedName>
        <fullName evidence="2">Uncharacterized protein</fullName>
    </submittedName>
</protein>
<evidence type="ECO:0000313" key="3">
    <source>
        <dbReference type="Proteomes" id="UP000000768"/>
    </source>
</evidence>
<evidence type="ECO:0000256" key="1">
    <source>
        <dbReference type="ARBA" id="ARBA00022884"/>
    </source>
</evidence>
<dbReference type="Proteomes" id="UP000000768">
    <property type="component" value="Chromosome 9"/>
</dbReference>
<dbReference type="EMBL" id="CM000768">
    <property type="protein sequence ID" value="OQU78340.1"/>
    <property type="molecule type" value="Genomic_DNA"/>
</dbReference>
<keyword evidence="1" id="KW-0694">RNA-binding</keyword>
<keyword evidence="3" id="KW-1185">Reference proteome</keyword>
<dbReference type="InParanoid" id="A0A1Z5R3N9"/>
<dbReference type="Gramene" id="OQU78340">
    <property type="protein sequence ID" value="OQU78340"/>
    <property type="gene ID" value="SORBI_3009G206150"/>
</dbReference>
<sequence>MDMIKAKLQDNFGEISGSLVKRIFAGLLLKEVKEFWRICLLLSIILYAKPVSYQDISQGKRDIYIRTEKAIVDLGVENIWKIGPLLDKKSFAHHLDVQPNDPMINEWQERLDMWQIVNPTGTENEFIDWMKQFNRQLKEPSIVTLKDHFDKAMVKINRNENQLLEKVAILSSMFAVKMKDDCCRTVTNWIELVNAQHIANRSWDGRFTLDSFGFDKNRVYIIDVPRSQATSSARRNDSRRLSFWLGKILVLDGEKPAYLSHLLQVLENTPRGPLTESMKLGYETHFSLLPSESRIALTYLIKLKMDGLIKEEKQKFIEILGKCSFDRKWLAKLWQIPIFQKIIKGGEEKNMSMYVKEDGYAAFKLLRHYFTHAPDHSRETGMEMLKNNCVLDLTAWKYLGDFAADVVFKLITYNADIKREAKCCQLR</sequence>
<dbReference type="GO" id="GO:0052927">
    <property type="term" value="F:CC tRNA cytidylyltransferase activity"/>
    <property type="evidence" value="ECO:0000318"/>
    <property type="project" value="GO_Central"/>
</dbReference>
<dbReference type="AlphaFoldDB" id="A0A1Z5R3N9"/>
<reference evidence="3" key="2">
    <citation type="journal article" date="2018" name="Plant J.">
        <title>The Sorghum bicolor reference genome: improved assembly, gene annotations, a transcriptome atlas, and signatures of genome organization.</title>
        <authorList>
            <person name="McCormick R.F."/>
            <person name="Truong S.K."/>
            <person name="Sreedasyam A."/>
            <person name="Jenkins J."/>
            <person name="Shu S."/>
            <person name="Sims D."/>
            <person name="Kennedy M."/>
            <person name="Amirebrahimi M."/>
            <person name="Weers B.D."/>
            <person name="McKinley B."/>
            <person name="Mattison A."/>
            <person name="Morishige D.T."/>
            <person name="Grimwood J."/>
            <person name="Schmutz J."/>
            <person name="Mullet J.E."/>
        </authorList>
    </citation>
    <scope>NUCLEOTIDE SEQUENCE [LARGE SCALE GENOMIC DNA]</scope>
    <source>
        <strain evidence="3">cv. BTx623</strain>
    </source>
</reference>
<reference evidence="2 3" key="1">
    <citation type="journal article" date="2009" name="Nature">
        <title>The Sorghum bicolor genome and the diversification of grasses.</title>
        <authorList>
            <person name="Paterson A.H."/>
            <person name="Bowers J.E."/>
            <person name="Bruggmann R."/>
            <person name="Dubchak I."/>
            <person name="Grimwood J."/>
            <person name="Gundlach H."/>
            <person name="Haberer G."/>
            <person name="Hellsten U."/>
            <person name="Mitros T."/>
            <person name="Poliakov A."/>
            <person name="Schmutz J."/>
            <person name="Spannagl M."/>
            <person name="Tang H."/>
            <person name="Wang X."/>
            <person name="Wicker T."/>
            <person name="Bharti A.K."/>
            <person name="Chapman J."/>
            <person name="Feltus F.A."/>
            <person name="Gowik U."/>
            <person name="Grigoriev I.V."/>
            <person name="Lyons E."/>
            <person name="Maher C.A."/>
            <person name="Martis M."/>
            <person name="Narechania A."/>
            <person name="Otillar R.P."/>
            <person name="Penning B.W."/>
            <person name="Salamov A.A."/>
            <person name="Wang Y."/>
            <person name="Zhang L."/>
            <person name="Carpita N.C."/>
            <person name="Freeling M."/>
            <person name="Gingle A.R."/>
            <person name="Hash C.T."/>
            <person name="Keller B."/>
            <person name="Klein P."/>
            <person name="Kresovich S."/>
            <person name="McCann M.C."/>
            <person name="Ming R."/>
            <person name="Peterson D.G."/>
            <person name="Mehboob-ur-Rahman"/>
            <person name="Ware D."/>
            <person name="Westhoff P."/>
            <person name="Mayer K.F."/>
            <person name="Messing J."/>
            <person name="Rokhsar D.S."/>
        </authorList>
    </citation>
    <scope>NUCLEOTIDE SEQUENCE [LARGE SCALE GENOMIC DNA]</scope>
    <source>
        <strain evidence="3">cv. BTx623</strain>
    </source>
</reference>
<name>A0A1Z5R3N9_SORBI</name>
<dbReference type="PANTHER" id="PTHR13734:SF5">
    <property type="entry name" value="CCA TRNA NUCLEOTIDYLTRANSFERASE, MITOCHONDRIAL"/>
    <property type="match status" value="1"/>
</dbReference>
<dbReference type="GO" id="GO:0001680">
    <property type="term" value="P:tRNA 3'-terminal CCA addition"/>
    <property type="evidence" value="ECO:0000318"/>
    <property type="project" value="GO_Central"/>
</dbReference>